<organism evidence="1 2">
    <name type="scientific">Stichopus japonicus</name>
    <name type="common">Sea cucumber</name>
    <dbReference type="NCBI Taxonomy" id="307972"/>
    <lineage>
        <taxon>Eukaryota</taxon>
        <taxon>Metazoa</taxon>
        <taxon>Echinodermata</taxon>
        <taxon>Eleutherozoa</taxon>
        <taxon>Echinozoa</taxon>
        <taxon>Holothuroidea</taxon>
        <taxon>Aspidochirotacea</taxon>
        <taxon>Aspidochirotida</taxon>
        <taxon>Stichopodidae</taxon>
        <taxon>Apostichopus</taxon>
    </lineage>
</organism>
<dbReference type="EMBL" id="MRZV01000488">
    <property type="protein sequence ID" value="PIK48994.1"/>
    <property type="molecule type" value="Genomic_DNA"/>
</dbReference>
<reference evidence="1 2" key="1">
    <citation type="journal article" date="2017" name="PLoS Biol.">
        <title>The sea cucumber genome provides insights into morphological evolution and visceral regeneration.</title>
        <authorList>
            <person name="Zhang X."/>
            <person name="Sun L."/>
            <person name="Yuan J."/>
            <person name="Sun Y."/>
            <person name="Gao Y."/>
            <person name="Zhang L."/>
            <person name="Li S."/>
            <person name="Dai H."/>
            <person name="Hamel J.F."/>
            <person name="Liu C."/>
            <person name="Yu Y."/>
            <person name="Liu S."/>
            <person name="Lin W."/>
            <person name="Guo K."/>
            <person name="Jin S."/>
            <person name="Xu P."/>
            <person name="Storey K.B."/>
            <person name="Huan P."/>
            <person name="Zhang T."/>
            <person name="Zhou Y."/>
            <person name="Zhang J."/>
            <person name="Lin C."/>
            <person name="Li X."/>
            <person name="Xing L."/>
            <person name="Huo D."/>
            <person name="Sun M."/>
            <person name="Wang L."/>
            <person name="Mercier A."/>
            <person name="Li F."/>
            <person name="Yang H."/>
            <person name="Xiang J."/>
        </authorList>
    </citation>
    <scope>NUCLEOTIDE SEQUENCE [LARGE SCALE GENOMIC DNA]</scope>
    <source>
        <strain evidence="1">Shaxun</strain>
        <tissue evidence="1">Muscle</tissue>
    </source>
</reference>
<dbReference type="AlphaFoldDB" id="A0A2G8KLU9"/>
<sequence length="173" mass="19988">MLKLCRERIGKVGIRRLLAALAIGDIETEDETNVLEKLEKDEVIDINCANLLSNLSDCKLFRARKIVCAYLEADLWNYINNDICPQISLDWEIFAVDVLKLKNDYILDIIEHTKDEKGQILSMFKKWKSIRGQQEKVTKPFLQDLIEDNELSGKIMSKDNRLKDVIALKGIKH</sequence>
<gene>
    <name evidence="1" type="ORF">BSL78_14145</name>
</gene>
<dbReference type="Proteomes" id="UP000230750">
    <property type="component" value="Unassembled WGS sequence"/>
</dbReference>
<keyword evidence="2" id="KW-1185">Reference proteome</keyword>
<proteinExistence type="predicted"/>
<accession>A0A2G8KLU9</accession>
<evidence type="ECO:0000313" key="1">
    <source>
        <dbReference type="EMBL" id="PIK48994.1"/>
    </source>
</evidence>
<name>A0A2G8KLU9_STIJA</name>
<evidence type="ECO:0000313" key="2">
    <source>
        <dbReference type="Proteomes" id="UP000230750"/>
    </source>
</evidence>
<protein>
    <submittedName>
        <fullName evidence="1">Uncharacterized protein</fullName>
    </submittedName>
</protein>
<comment type="caution">
    <text evidence="1">The sequence shown here is derived from an EMBL/GenBank/DDBJ whole genome shotgun (WGS) entry which is preliminary data.</text>
</comment>